<reference evidence="3 4" key="1">
    <citation type="journal article" date="2016" name="MBio">
        <title>Lateral Gene Transfer in a Heavy Metal-Contaminated-Groundwater Microbial Community.</title>
        <authorList>
            <person name="Hemme C.L."/>
            <person name="Green S.J."/>
            <person name="Rishishwar L."/>
            <person name="Prakash O."/>
            <person name="Pettenato A."/>
            <person name="Chakraborty R."/>
            <person name="Deutschbauer A.M."/>
            <person name="Van Nostrand J.D."/>
            <person name="Wu L."/>
            <person name="He Z."/>
            <person name="Jordan I.K."/>
            <person name="Hazen T.C."/>
            <person name="Arkin A.P."/>
            <person name="Kostka J.E."/>
            <person name="Zhou J."/>
        </authorList>
    </citation>
    <scope>NUCLEOTIDE SEQUENCE [LARGE SCALE GENOMIC DNA]</scope>
    <source>
        <strain evidence="3 4">FW104-T7</strain>
    </source>
</reference>
<dbReference type="Proteomes" id="UP000076131">
    <property type="component" value="Unassembled WGS sequence"/>
</dbReference>
<dbReference type="InterPro" id="IPR008928">
    <property type="entry name" value="6-hairpin_glycosidase_sf"/>
</dbReference>
<dbReference type="GO" id="GO:0005975">
    <property type="term" value="P:carbohydrate metabolic process"/>
    <property type="evidence" value="ECO:0007669"/>
    <property type="project" value="InterPro"/>
</dbReference>
<dbReference type="AlphaFoldDB" id="A0A154QJZ0"/>
<proteinExistence type="predicted"/>
<organism evidence="3 4">
    <name type="scientific">Rhodanobacter thiooxydans</name>
    <dbReference type="NCBI Taxonomy" id="416169"/>
    <lineage>
        <taxon>Bacteria</taxon>
        <taxon>Pseudomonadati</taxon>
        <taxon>Pseudomonadota</taxon>
        <taxon>Gammaproteobacteria</taxon>
        <taxon>Lysobacterales</taxon>
        <taxon>Rhodanobacteraceae</taxon>
        <taxon>Rhodanobacter</taxon>
    </lineage>
</organism>
<dbReference type="Pfam" id="PF00723">
    <property type="entry name" value="Glyco_hydro_15"/>
    <property type="match status" value="1"/>
</dbReference>
<evidence type="ECO:0000313" key="4">
    <source>
        <dbReference type="Proteomes" id="UP000076131"/>
    </source>
</evidence>
<evidence type="ECO:0000259" key="2">
    <source>
        <dbReference type="Pfam" id="PF19291"/>
    </source>
</evidence>
<dbReference type="SUPFAM" id="SSF48208">
    <property type="entry name" value="Six-hairpin glycosidases"/>
    <property type="match status" value="1"/>
</dbReference>
<protein>
    <submittedName>
        <fullName evidence="3">Glucoamylase</fullName>
    </submittedName>
</protein>
<dbReference type="EMBL" id="LVJS01000029">
    <property type="protein sequence ID" value="KZC24341.1"/>
    <property type="molecule type" value="Genomic_DNA"/>
</dbReference>
<evidence type="ECO:0000259" key="1">
    <source>
        <dbReference type="Pfam" id="PF00723"/>
    </source>
</evidence>
<dbReference type="RefSeq" id="WP_039953848.1">
    <property type="nucleotide sequence ID" value="NZ_LVJS01000029.1"/>
</dbReference>
<dbReference type="PANTHER" id="PTHR31616">
    <property type="entry name" value="TREHALASE"/>
    <property type="match status" value="1"/>
</dbReference>
<sequence length="601" mass="67777">MPDSRKESPPASLELGVIGNGSVAALIDQQARIVWCCLPRFDADASFCALLSPTIEGGDWTIELEDLERTEQFYLANTAVLVTRLFDRHGGAIEITDFAPRYRKNGRFYHPEMLTRRVAPISGSPRVRILMRPLCDYGARNAQTTAGSNHIRYLLSDVVQRLTSNVATPLIERSLSFGLDRPAHFVFGPDETLEDNVSDFVHLALERTLAYWHEWVRYLSVPYEWQAAVIRAAITLKLCQYEATGAIVAALTTSIPESAGTARNWDYRYCWLRDAAFTVRALNRLGATRTMEEYIRFAFNLVANKDTGEMGPVFGITFEAELPERQVDTLKGYRGMGPVRVGNDAWRQRQNDVYGSVVLASAQLFFDCRLQHRGDEVTFRRLERMGAMALRMAEQTDAGLWEYRGRSAVHTYSAAMCWAACDRLAHIATELGLDDRARYWHEEAVQLHARIEARAWNARLGHFVDAYDGEHLDASLLLLADIGFIDAADPRFVATVDAIGVALGRNDYLFRYIAPDDFGAPETSFNICTFWYIEALAATGRKERARAMFEHMLKRRNALGLLSEDLAPGSGELWGNYPQTYSLVGLIQAAMRLSRRWEDAL</sequence>
<name>A0A154QJZ0_9GAMM</name>
<dbReference type="STRING" id="416169.RHOFW104T7_09115"/>
<accession>A0A154QJZ0</accession>
<dbReference type="Pfam" id="PF19291">
    <property type="entry name" value="TREH_N"/>
    <property type="match status" value="1"/>
</dbReference>
<evidence type="ECO:0000313" key="3">
    <source>
        <dbReference type="EMBL" id="KZC24341.1"/>
    </source>
</evidence>
<feature type="domain" description="GH15-like" evidence="1">
    <location>
        <begin position="228"/>
        <end position="590"/>
    </location>
</feature>
<dbReference type="eggNOG" id="COG3387">
    <property type="taxonomic scope" value="Bacteria"/>
</dbReference>
<dbReference type="Gene3D" id="1.50.10.10">
    <property type="match status" value="1"/>
</dbReference>
<comment type="caution">
    <text evidence="3">The sequence shown here is derived from an EMBL/GenBank/DDBJ whole genome shotgun (WGS) entry which is preliminary data.</text>
</comment>
<dbReference type="InterPro" id="IPR012341">
    <property type="entry name" value="6hp_glycosidase-like_sf"/>
</dbReference>
<feature type="domain" description="Trehalase-like N-terminal" evidence="2">
    <location>
        <begin position="15"/>
        <end position="152"/>
    </location>
</feature>
<dbReference type="InterPro" id="IPR045582">
    <property type="entry name" value="Trehalase-like_N"/>
</dbReference>
<dbReference type="InterPro" id="IPR011613">
    <property type="entry name" value="GH15-like"/>
</dbReference>
<gene>
    <name evidence="3" type="ORF">RHOFW104T7_09115</name>
</gene>
<dbReference type="PANTHER" id="PTHR31616:SF0">
    <property type="entry name" value="GLUCAN 1,4-ALPHA-GLUCOSIDASE"/>
    <property type="match status" value="1"/>
</dbReference>
<keyword evidence="4" id="KW-1185">Reference proteome</keyword>
<dbReference type="GO" id="GO:0004553">
    <property type="term" value="F:hydrolase activity, hydrolyzing O-glycosyl compounds"/>
    <property type="evidence" value="ECO:0007669"/>
    <property type="project" value="UniProtKB-ARBA"/>
</dbReference>